<protein>
    <recommendedName>
        <fullName evidence="19">Bifunctional NAD(P)H-hydrate repair enzyme</fullName>
    </recommendedName>
    <alternativeName>
        <fullName evidence="19">Nicotinamide nucleotide repair protein</fullName>
    </alternativeName>
    <domain>
        <recommendedName>
            <fullName evidence="19">ADP-dependent (S)-NAD(P)H-hydrate dehydratase</fullName>
            <ecNumber evidence="19">4.2.1.136</ecNumber>
        </recommendedName>
        <alternativeName>
            <fullName evidence="19">ADP-dependent NAD(P)HX dehydratase</fullName>
        </alternativeName>
    </domain>
    <domain>
        <recommendedName>
            <fullName evidence="19">NAD(P)H-hydrate epimerase</fullName>
            <ecNumber evidence="19">5.1.99.6</ecNumber>
        </recommendedName>
    </domain>
</protein>
<dbReference type="InterPro" id="IPR004443">
    <property type="entry name" value="YjeF_N_dom"/>
</dbReference>
<evidence type="ECO:0000256" key="16">
    <source>
        <dbReference type="ARBA" id="ARBA00049209"/>
    </source>
</evidence>
<feature type="binding site" evidence="18">
    <location>
        <position position="162"/>
    </location>
    <ligand>
        <name>(6S)-NADPHX</name>
        <dbReference type="ChEBI" id="CHEBI:64076"/>
    </ligand>
</feature>
<evidence type="ECO:0000256" key="3">
    <source>
        <dbReference type="ARBA" id="ARBA00006001"/>
    </source>
</evidence>
<evidence type="ECO:0000256" key="10">
    <source>
        <dbReference type="ARBA" id="ARBA00023027"/>
    </source>
</evidence>
<dbReference type="GO" id="GO:0052855">
    <property type="term" value="F:ADP-dependent NAD(P)H-hydrate dehydratase activity"/>
    <property type="evidence" value="ECO:0007669"/>
    <property type="project" value="UniProtKB-UniRule"/>
</dbReference>
<comment type="similarity">
    <text evidence="4 19">In the C-terminal section; belongs to the NnrD/CARKD family.</text>
</comment>
<comment type="cofactor">
    <cofactor evidence="18 19">
        <name>K(+)</name>
        <dbReference type="ChEBI" id="CHEBI:29103"/>
    </cofactor>
    <text evidence="18 19">Binds 1 potassium ion per subunit.</text>
</comment>
<feature type="binding site" evidence="18">
    <location>
        <begin position="133"/>
        <end position="139"/>
    </location>
    <ligand>
        <name>(6S)-NADPHX</name>
        <dbReference type="ChEBI" id="CHEBI:64076"/>
    </ligand>
</feature>
<evidence type="ECO:0000256" key="12">
    <source>
        <dbReference type="ARBA" id="ARBA00023239"/>
    </source>
</evidence>
<dbReference type="EC" id="4.2.1.136" evidence="19"/>
<keyword evidence="10 17" id="KW-0520">NAD</keyword>
<dbReference type="InterPro" id="IPR029056">
    <property type="entry name" value="Ribokinase-like"/>
</dbReference>
<evidence type="ECO:0000259" key="20">
    <source>
        <dbReference type="PROSITE" id="PS51383"/>
    </source>
</evidence>
<dbReference type="GO" id="GO:0046872">
    <property type="term" value="F:metal ion binding"/>
    <property type="evidence" value="ECO:0007669"/>
    <property type="project" value="UniProtKB-UniRule"/>
</dbReference>
<dbReference type="PANTHER" id="PTHR12592:SF0">
    <property type="entry name" value="ATP-DEPENDENT (S)-NAD(P)H-HYDRATE DEHYDRATASE"/>
    <property type="match status" value="1"/>
</dbReference>
<dbReference type="InterPro" id="IPR000631">
    <property type="entry name" value="CARKD"/>
</dbReference>
<dbReference type="AlphaFoldDB" id="A0A151JE14"/>
<accession>A0A151JE14</accession>
<keyword evidence="5 18" id="KW-0479">Metal-binding</keyword>
<comment type="caution">
    <text evidence="22">The sequence shown here is derived from an EMBL/GenBank/DDBJ whole genome shotgun (WGS) entry which is preliminary data.</text>
</comment>
<feature type="binding site" evidence="17">
    <location>
        <begin position="409"/>
        <end position="413"/>
    </location>
    <ligand>
        <name>AMP</name>
        <dbReference type="ChEBI" id="CHEBI:456215"/>
    </ligand>
</feature>
<evidence type="ECO:0000313" key="23">
    <source>
        <dbReference type="Proteomes" id="UP000075349"/>
    </source>
</evidence>
<proteinExistence type="inferred from homology"/>
<dbReference type="FunFam" id="3.40.1190.20:FF:000017">
    <property type="entry name" value="Multifunctional fusion protein"/>
    <property type="match status" value="1"/>
</dbReference>
<comment type="catalytic activity">
    <reaction evidence="2 18 19">
        <text>(6R)-NADPHX = (6S)-NADPHX</text>
        <dbReference type="Rhea" id="RHEA:32227"/>
        <dbReference type="ChEBI" id="CHEBI:64076"/>
        <dbReference type="ChEBI" id="CHEBI:64077"/>
        <dbReference type="EC" id="5.1.99.6"/>
    </reaction>
</comment>
<comment type="catalytic activity">
    <reaction evidence="1 18 19">
        <text>(6R)-NADHX = (6S)-NADHX</text>
        <dbReference type="Rhea" id="RHEA:32215"/>
        <dbReference type="ChEBI" id="CHEBI:64074"/>
        <dbReference type="ChEBI" id="CHEBI:64075"/>
        <dbReference type="EC" id="5.1.99.6"/>
    </reaction>
</comment>
<keyword evidence="13" id="KW-0511">Multifunctional enzyme</keyword>
<reference evidence="23" key="1">
    <citation type="submission" date="2015-12" db="EMBL/GenBank/DDBJ databases">
        <authorList>
            <person name="Tarr C.L."/>
            <person name="Gladney L.M."/>
        </authorList>
    </citation>
    <scope>NUCLEOTIDE SEQUENCE [LARGE SCALE GENOMIC DNA]</scope>
    <source>
        <strain evidence="23">2756-81</strain>
    </source>
</reference>
<keyword evidence="7 17" id="KW-0067">ATP-binding</keyword>
<evidence type="ECO:0000256" key="4">
    <source>
        <dbReference type="ARBA" id="ARBA00009524"/>
    </source>
</evidence>
<feature type="binding site" evidence="17">
    <location>
        <position position="437"/>
    </location>
    <ligand>
        <name>AMP</name>
        <dbReference type="ChEBI" id="CHEBI:456215"/>
    </ligand>
</feature>
<dbReference type="Pfam" id="PF01256">
    <property type="entry name" value="Carb_kinase"/>
    <property type="match status" value="1"/>
</dbReference>
<evidence type="ECO:0000259" key="21">
    <source>
        <dbReference type="PROSITE" id="PS51385"/>
    </source>
</evidence>
<dbReference type="HAMAP" id="MF_01966">
    <property type="entry name" value="NADHX_epimerase"/>
    <property type="match status" value="1"/>
</dbReference>
<comment type="catalytic activity">
    <reaction evidence="16 17 19">
        <text>(6S)-NADPHX + ADP = AMP + phosphate + NADPH + H(+)</text>
        <dbReference type="Rhea" id="RHEA:32235"/>
        <dbReference type="ChEBI" id="CHEBI:15378"/>
        <dbReference type="ChEBI" id="CHEBI:43474"/>
        <dbReference type="ChEBI" id="CHEBI:57783"/>
        <dbReference type="ChEBI" id="CHEBI:64076"/>
        <dbReference type="ChEBI" id="CHEBI:456215"/>
        <dbReference type="ChEBI" id="CHEBI:456216"/>
        <dbReference type="EC" id="4.2.1.136"/>
    </reaction>
</comment>
<feature type="domain" description="YjeF N-terminal" evidence="21">
    <location>
        <begin position="15"/>
        <end position="219"/>
    </location>
</feature>
<comment type="similarity">
    <text evidence="3 19">In the N-terminal section; belongs to the NnrE/AIBP family.</text>
</comment>
<dbReference type="EC" id="5.1.99.6" evidence="19"/>
<dbReference type="PROSITE" id="PS51385">
    <property type="entry name" value="YJEF_N"/>
    <property type="match status" value="1"/>
</dbReference>
<dbReference type="CDD" id="cd01171">
    <property type="entry name" value="YXKO-related"/>
    <property type="match status" value="1"/>
</dbReference>
<keyword evidence="6 17" id="KW-0547">Nucleotide-binding</keyword>
<comment type="caution">
    <text evidence="18">Lacks conserved residue(s) required for the propagation of feature annotation.</text>
</comment>
<feature type="binding site" evidence="18">
    <location>
        <begin position="63"/>
        <end position="67"/>
    </location>
    <ligand>
        <name>(6S)-NADPHX</name>
        <dbReference type="ChEBI" id="CHEBI:64076"/>
    </ligand>
</feature>
<dbReference type="EMBL" id="LOMK01000002">
    <property type="protein sequence ID" value="KYN24002.1"/>
    <property type="molecule type" value="Genomic_DNA"/>
</dbReference>
<gene>
    <name evidence="18" type="primary">nnrE</name>
    <name evidence="17" type="synonym">nnrD</name>
    <name evidence="22" type="ORF">AUQ44_19610</name>
</gene>
<evidence type="ECO:0000256" key="6">
    <source>
        <dbReference type="ARBA" id="ARBA00022741"/>
    </source>
</evidence>
<evidence type="ECO:0000256" key="18">
    <source>
        <dbReference type="HAMAP-Rule" id="MF_01966"/>
    </source>
</evidence>
<comment type="similarity">
    <text evidence="17">Belongs to the NnrD/CARKD family.</text>
</comment>
<evidence type="ECO:0000256" key="15">
    <source>
        <dbReference type="ARBA" id="ARBA00048238"/>
    </source>
</evidence>
<dbReference type="PROSITE" id="PS01050">
    <property type="entry name" value="YJEF_C_2"/>
    <property type="match status" value="1"/>
</dbReference>
<organism evidence="22 23">
    <name type="scientific">Vibrio cidicii</name>
    <dbReference type="NCBI Taxonomy" id="1763883"/>
    <lineage>
        <taxon>Bacteria</taxon>
        <taxon>Pseudomonadati</taxon>
        <taxon>Pseudomonadota</taxon>
        <taxon>Gammaproteobacteria</taxon>
        <taxon>Vibrionales</taxon>
        <taxon>Vibrionaceae</taxon>
        <taxon>Vibrio</taxon>
    </lineage>
</organism>
<dbReference type="InterPro" id="IPR036652">
    <property type="entry name" value="YjeF_N_dom_sf"/>
</dbReference>
<comment type="catalytic activity">
    <reaction evidence="15 17 19">
        <text>(6S)-NADHX + ADP = AMP + phosphate + NADH + H(+)</text>
        <dbReference type="Rhea" id="RHEA:32223"/>
        <dbReference type="ChEBI" id="CHEBI:15378"/>
        <dbReference type="ChEBI" id="CHEBI:43474"/>
        <dbReference type="ChEBI" id="CHEBI:57945"/>
        <dbReference type="ChEBI" id="CHEBI:64074"/>
        <dbReference type="ChEBI" id="CHEBI:456215"/>
        <dbReference type="ChEBI" id="CHEBI:456216"/>
        <dbReference type="EC" id="4.2.1.136"/>
    </reaction>
</comment>
<evidence type="ECO:0000256" key="7">
    <source>
        <dbReference type="ARBA" id="ARBA00022840"/>
    </source>
</evidence>
<dbReference type="Proteomes" id="UP000075349">
    <property type="component" value="Unassembled WGS sequence"/>
</dbReference>
<evidence type="ECO:0000256" key="8">
    <source>
        <dbReference type="ARBA" id="ARBA00022857"/>
    </source>
</evidence>
<comment type="function">
    <text evidence="18">Catalyzes the epimerization of the S- and R-forms of NAD(P)HX, a damaged form of NAD(P)H that is a result of enzymatic or heat-dependent hydration. This is a prerequisite for the S-specific NAD(P)H-hydrate dehydratase to allow the repair of both epimers of NAD(P)HX.</text>
</comment>
<keyword evidence="11 18" id="KW-0413">Isomerase</keyword>
<dbReference type="FunFam" id="3.40.50.10260:FF:000003">
    <property type="entry name" value="Multifunctional fusion protein"/>
    <property type="match status" value="1"/>
</dbReference>
<dbReference type="NCBIfam" id="TIGR00197">
    <property type="entry name" value="yjeF_nterm"/>
    <property type="match status" value="1"/>
</dbReference>
<dbReference type="SUPFAM" id="SSF53613">
    <property type="entry name" value="Ribokinase-like"/>
    <property type="match status" value="1"/>
</dbReference>
<feature type="binding site" evidence="18">
    <location>
        <position position="64"/>
    </location>
    <ligand>
        <name>K(+)</name>
        <dbReference type="ChEBI" id="CHEBI:29103"/>
    </ligand>
</feature>
<sequence>MPTQNTQYLYQARQVREGEVVVAKAQGVSLYQLMERAGAVAFALLIGQYPSLCELCVVCGKGNNGGDGYVVARLAQEHGMVVHLVQVGEPERLQGDAREAMLAWQRSGGTIMSEKALPLLLNQCDVVVDALLGTGLSGSVRSELVTLIDMLNHSGKPVLSIDIPSGLCADSGQILGAAVHAAHTITFIGIKQGLMTGQARACRGKLHFAGLEVAEHFARQVKTHIEAMDKNSLADWLPKRSPVAHKGDHGKLLLMGGNRSMAGAIRLAAGAAARSGAGLLVALTHPESALPLQVGCPEVMTAAWMQNSAELEKRIGWADVLVAGPGLGLDEWAKSLWLSIKAFHGPCVLDADGLNWLARHPDHNDLRVITPHPGEAARLLGCSVAEIEADRFAAVQVLQAQYGGVAVLKGAGTLICDGNKTYVCDAGNPGMASGGMGDVLAGVIGALLAQKLPLLSAARLGVLLHSCAADLCVQRHGEIGLLASDLPDEIRRLLNGKA</sequence>
<evidence type="ECO:0000256" key="17">
    <source>
        <dbReference type="HAMAP-Rule" id="MF_01965"/>
    </source>
</evidence>
<evidence type="ECO:0000256" key="11">
    <source>
        <dbReference type="ARBA" id="ARBA00023235"/>
    </source>
</evidence>
<dbReference type="Pfam" id="PF03853">
    <property type="entry name" value="YjeF_N"/>
    <property type="match status" value="1"/>
</dbReference>
<name>A0A151JE14_9VIBR</name>
<dbReference type="Gene3D" id="3.40.1190.20">
    <property type="match status" value="1"/>
</dbReference>
<feature type="binding site" evidence="18">
    <location>
        <position position="165"/>
    </location>
    <ligand>
        <name>K(+)</name>
        <dbReference type="ChEBI" id="CHEBI:29103"/>
    </ligand>
</feature>
<evidence type="ECO:0000256" key="1">
    <source>
        <dbReference type="ARBA" id="ARBA00000013"/>
    </source>
</evidence>
<evidence type="ECO:0000313" key="22">
    <source>
        <dbReference type="EMBL" id="KYN24002.1"/>
    </source>
</evidence>
<dbReference type="Gene3D" id="3.40.50.10260">
    <property type="entry name" value="YjeF N-terminal domain"/>
    <property type="match status" value="1"/>
</dbReference>
<dbReference type="PANTHER" id="PTHR12592">
    <property type="entry name" value="ATP-DEPENDENT (S)-NAD(P)H-HYDRATE DEHYDRATASE FAMILY MEMBER"/>
    <property type="match status" value="1"/>
</dbReference>
<evidence type="ECO:0000256" key="9">
    <source>
        <dbReference type="ARBA" id="ARBA00022958"/>
    </source>
</evidence>
<dbReference type="PIRSF" id="PIRSF017184">
    <property type="entry name" value="Nnr"/>
    <property type="match status" value="1"/>
</dbReference>
<dbReference type="PROSITE" id="PS51383">
    <property type="entry name" value="YJEF_C_3"/>
    <property type="match status" value="1"/>
</dbReference>
<feature type="domain" description="YjeF C-terminal" evidence="20">
    <location>
        <begin position="229"/>
        <end position="497"/>
    </location>
</feature>
<keyword evidence="8 17" id="KW-0521">NADP</keyword>
<dbReference type="GO" id="GO:0052856">
    <property type="term" value="F:NAD(P)HX epimerase activity"/>
    <property type="evidence" value="ECO:0007669"/>
    <property type="project" value="UniProtKB-UniRule"/>
</dbReference>
<dbReference type="HAMAP" id="MF_01965">
    <property type="entry name" value="NADHX_dehydratase"/>
    <property type="match status" value="1"/>
</dbReference>
<dbReference type="GO" id="GO:0110051">
    <property type="term" value="P:metabolite repair"/>
    <property type="evidence" value="ECO:0007669"/>
    <property type="project" value="TreeGrafter"/>
</dbReference>
<comment type="subunit">
    <text evidence="17">Homotetramer.</text>
</comment>
<dbReference type="InterPro" id="IPR017953">
    <property type="entry name" value="Carbohydrate_kinase_pred_CS"/>
</dbReference>
<evidence type="ECO:0000256" key="19">
    <source>
        <dbReference type="PIRNR" id="PIRNR017184"/>
    </source>
</evidence>
<comment type="function">
    <text evidence="17">Catalyzes the dehydration of the S-form of NAD(P)HX at the expense of ADP, which is converted to AMP. Together with NAD(P)HX epimerase, which catalyzes the epimerization of the S- and R-forms, the enzyme allows the repair of both epimers of NAD(P)HX, a damaged form of NAD(P)H that is a result of enzymatic or heat-dependent hydration.</text>
</comment>
<dbReference type="GO" id="GO:0046496">
    <property type="term" value="P:nicotinamide nucleotide metabolic process"/>
    <property type="evidence" value="ECO:0007669"/>
    <property type="project" value="UniProtKB-UniRule"/>
</dbReference>
<dbReference type="SUPFAM" id="SSF64153">
    <property type="entry name" value="YjeF N-terminal domain-like"/>
    <property type="match status" value="1"/>
</dbReference>
<comment type="function">
    <text evidence="14 19">Bifunctional enzyme that catalyzes the epimerization of the S- and R-forms of NAD(P)HX and the dehydration of the S-form of NAD(P)HX at the expense of ADP, which is converted to AMP. This allows the repair of both epimers of NAD(P)HX, a damaged form of NAD(P)H that is a result of enzymatic or heat-dependent hydration.</text>
</comment>
<feature type="binding site" evidence="17">
    <location>
        <position position="372"/>
    </location>
    <ligand>
        <name>(6S)-NADPHX</name>
        <dbReference type="ChEBI" id="CHEBI:64076"/>
    </ligand>
</feature>
<comment type="similarity">
    <text evidence="18">Belongs to the NnrE/AIBP family.</text>
</comment>
<dbReference type="GO" id="GO:0005524">
    <property type="term" value="F:ATP binding"/>
    <property type="evidence" value="ECO:0007669"/>
    <property type="project" value="UniProtKB-UniRule"/>
</dbReference>
<feature type="binding site" evidence="18">
    <location>
        <position position="129"/>
    </location>
    <ligand>
        <name>K(+)</name>
        <dbReference type="ChEBI" id="CHEBI:29103"/>
    </ligand>
</feature>
<keyword evidence="9 18" id="KW-0630">Potassium</keyword>
<dbReference type="NCBIfam" id="TIGR00196">
    <property type="entry name" value="yjeF_cterm"/>
    <property type="match status" value="1"/>
</dbReference>
<feature type="binding site" evidence="17">
    <location>
        <position position="438"/>
    </location>
    <ligand>
        <name>(6S)-NADPHX</name>
        <dbReference type="ChEBI" id="CHEBI:64076"/>
    </ligand>
</feature>
<evidence type="ECO:0000256" key="5">
    <source>
        <dbReference type="ARBA" id="ARBA00022723"/>
    </source>
</evidence>
<evidence type="ECO:0000256" key="13">
    <source>
        <dbReference type="ARBA" id="ARBA00023268"/>
    </source>
</evidence>
<feature type="binding site" evidence="17">
    <location>
        <position position="326"/>
    </location>
    <ligand>
        <name>(6S)-NADPHX</name>
        <dbReference type="ChEBI" id="CHEBI:64076"/>
    </ligand>
</feature>
<evidence type="ECO:0000256" key="14">
    <source>
        <dbReference type="ARBA" id="ARBA00025153"/>
    </source>
</evidence>
<comment type="cofactor">
    <cofactor evidence="17">
        <name>Mg(2+)</name>
        <dbReference type="ChEBI" id="CHEBI:18420"/>
    </cofactor>
</comment>
<dbReference type="InterPro" id="IPR030677">
    <property type="entry name" value="Nnr"/>
</dbReference>
<feature type="binding site" evidence="17">
    <location>
        <position position="264"/>
    </location>
    <ligand>
        <name>(6S)-NADPHX</name>
        <dbReference type="ChEBI" id="CHEBI:64076"/>
    </ligand>
</feature>
<keyword evidence="12 17" id="KW-0456">Lyase</keyword>
<evidence type="ECO:0000256" key="2">
    <source>
        <dbReference type="ARBA" id="ARBA00000909"/>
    </source>
</evidence>